<proteinExistence type="predicted"/>
<gene>
    <name evidence="2" type="ORF">VM1G_01931</name>
</gene>
<dbReference type="OrthoDB" id="5197071at2759"/>
<dbReference type="AlphaFoldDB" id="A0A194VPB9"/>
<protein>
    <submittedName>
        <fullName evidence="2">Uncharacterized protein</fullName>
    </submittedName>
</protein>
<name>A0A194VPB9_CYTMA</name>
<dbReference type="EMBL" id="CM003099">
    <property type="protein sequence ID" value="KUI66019.1"/>
    <property type="molecule type" value="Genomic_DNA"/>
</dbReference>
<evidence type="ECO:0000256" key="1">
    <source>
        <dbReference type="SAM" id="MobiDB-lite"/>
    </source>
</evidence>
<organism evidence="2 3">
    <name type="scientific">Cytospora mali</name>
    <name type="common">Apple Valsa canker fungus</name>
    <name type="synonym">Valsa mali</name>
    <dbReference type="NCBI Taxonomy" id="578113"/>
    <lineage>
        <taxon>Eukaryota</taxon>
        <taxon>Fungi</taxon>
        <taxon>Dikarya</taxon>
        <taxon>Ascomycota</taxon>
        <taxon>Pezizomycotina</taxon>
        <taxon>Sordariomycetes</taxon>
        <taxon>Sordariomycetidae</taxon>
        <taxon>Diaporthales</taxon>
        <taxon>Cytosporaceae</taxon>
        <taxon>Cytospora</taxon>
    </lineage>
</organism>
<evidence type="ECO:0000313" key="3">
    <source>
        <dbReference type="Proteomes" id="UP000078559"/>
    </source>
</evidence>
<evidence type="ECO:0000313" key="2">
    <source>
        <dbReference type="EMBL" id="KUI66019.1"/>
    </source>
</evidence>
<keyword evidence="3" id="KW-1185">Reference proteome</keyword>
<feature type="region of interest" description="Disordered" evidence="1">
    <location>
        <begin position="92"/>
        <end position="116"/>
    </location>
</feature>
<reference evidence="2" key="1">
    <citation type="submission" date="2014-12" db="EMBL/GenBank/DDBJ databases">
        <title>Genome Sequence of Valsa Canker Pathogens Uncovers a Specific Adaption of Colonization on Woody Bark.</title>
        <authorList>
            <person name="Yin Z."/>
            <person name="Liu H."/>
            <person name="Gao X."/>
            <person name="Li Z."/>
            <person name="Song N."/>
            <person name="Ke X."/>
            <person name="Dai Q."/>
            <person name="Wu Y."/>
            <person name="Sun Y."/>
            <person name="Xu J.-R."/>
            <person name="Kang Z.K."/>
            <person name="Wang L."/>
            <person name="Huang L."/>
        </authorList>
    </citation>
    <scope>NUCLEOTIDE SEQUENCE [LARGE SCALE GENOMIC DNA]</scope>
    <source>
        <strain evidence="2">03-8</strain>
    </source>
</reference>
<dbReference type="Proteomes" id="UP000078559">
    <property type="component" value="Chromosome 2"/>
</dbReference>
<accession>A0A194VPB9</accession>
<sequence length="116" mass="13538">MMAMTTPSPKQSPAQEGSRPYFDFVRDYDLNGSNMMLQAVRVVKKAKECAMTYGDTAEVLMMEAADKFRKTKSKSREYRFFGAVINQLKDPLPEHVVKRMERKEQKEQKEQNHKQD</sequence>